<sequence length="430" mass="49968">MPYKIRINLLQFFLISLNRCVIMKSYTNFISLLVHYITSIQLKNHKNLYHFMPLDLTNFISLSLVIEMAPKRKGILCTIPMALQDDDDIVVRQQDSIWRSTRQHGITFRSEGQTSTVQPLSQVPTGHTSSTQKLQEPELANQCTSQKKKSKYDTYKAINLNLITNGGENKLMVTIPSEDFTAPVGKNAKYLGNYLGKIVRDYTRAPIRVWLSVKKGKEDMMWTEIMKYFVVSSESSPKFKTLEEKGDMTPDTPEVKQEKFCNHCFRSMGSSFHRWKCRLYREHYLLFETAEERQAAVPEGMAPNLWYKYIVEYEKENFYIKSEKVSKSWSNQVIISTIGSKSFCQKEYEMMDPETGEMADPCDVWEAEHRTKKNASGYYDPKSKEVYEKLKEFGSQPTQEGERPLHKDEIYARVLRTRPDLSRGRGAGYK</sequence>
<name>A0A8N4F392_ELAGV</name>
<evidence type="ECO:0000313" key="5">
    <source>
        <dbReference type="RefSeq" id="XP_029119522.1"/>
    </source>
</evidence>
<dbReference type="RefSeq" id="XP_029119522.1">
    <property type="nucleotide sequence ID" value="XM_029263689.1"/>
</dbReference>
<evidence type="ECO:0000256" key="1">
    <source>
        <dbReference type="SAM" id="MobiDB-lite"/>
    </source>
</evidence>
<dbReference type="OrthoDB" id="851073at2759"/>
<dbReference type="Proteomes" id="UP000504607">
    <property type="component" value="Chromosome 3"/>
</dbReference>
<dbReference type="InterPro" id="IPR004252">
    <property type="entry name" value="Probable_transposase_24"/>
</dbReference>
<organism evidence="3 4">
    <name type="scientific">Elaeis guineensis var. tenera</name>
    <name type="common">Oil palm</name>
    <dbReference type="NCBI Taxonomy" id="51953"/>
    <lineage>
        <taxon>Eukaryota</taxon>
        <taxon>Viridiplantae</taxon>
        <taxon>Streptophyta</taxon>
        <taxon>Embryophyta</taxon>
        <taxon>Tracheophyta</taxon>
        <taxon>Spermatophyta</taxon>
        <taxon>Magnoliopsida</taxon>
        <taxon>Liliopsida</taxon>
        <taxon>Arecaceae</taxon>
        <taxon>Arecoideae</taxon>
        <taxon>Cocoseae</taxon>
        <taxon>Elaeidinae</taxon>
        <taxon>Elaeis</taxon>
    </lineage>
</organism>
<gene>
    <name evidence="4 5 6" type="primary">LOC105042236</name>
</gene>
<reference evidence="4 5" key="1">
    <citation type="submission" date="2025-04" db="UniProtKB">
        <authorList>
            <consortium name="RefSeq"/>
        </authorList>
    </citation>
    <scope>IDENTIFICATION</scope>
</reference>
<dbReference type="RefSeq" id="XP_029119523.1">
    <property type="nucleotide sequence ID" value="XM_029263690.1"/>
</dbReference>
<dbReference type="RefSeq" id="XP_029119521.1">
    <property type="nucleotide sequence ID" value="XM_029263688.1"/>
</dbReference>
<feature type="chain" id="PRO_5044693105" evidence="2">
    <location>
        <begin position="21"/>
        <end position="430"/>
    </location>
</feature>
<feature type="signal peptide" evidence="2">
    <location>
        <begin position="1"/>
        <end position="20"/>
    </location>
</feature>
<dbReference type="Pfam" id="PF03004">
    <property type="entry name" value="Transposase_24"/>
    <property type="match status" value="1"/>
</dbReference>
<keyword evidence="2" id="KW-0732">Signal</keyword>
<evidence type="ECO:0000256" key="2">
    <source>
        <dbReference type="SAM" id="SignalP"/>
    </source>
</evidence>
<protein>
    <submittedName>
        <fullName evidence="4 5">Uncharacterized protein LOC105042236 isoform X1</fullName>
    </submittedName>
</protein>
<accession>A0A8N4F392</accession>
<feature type="region of interest" description="Disordered" evidence="1">
    <location>
        <begin position="109"/>
        <end position="134"/>
    </location>
</feature>
<keyword evidence="3" id="KW-1185">Reference proteome</keyword>
<evidence type="ECO:0000313" key="6">
    <source>
        <dbReference type="RefSeq" id="XP_029119523.1"/>
    </source>
</evidence>
<evidence type="ECO:0000313" key="4">
    <source>
        <dbReference type="RefSeq" id="XP_029119521.1"/>
    </source>
</evidence>
<dbReference type="PANTHER" id="PTHR33499:SF43">
    <property type="entry name" value="TRANSPOSASE, PTTA_EN_SPM, PLANT"/>
    <property type="match status" value="1"/>
</dbReference>
<proteinExistence type="predicted"/>
<dbReference type="PANTHER" id="PTHR33499">
    <property type="entry name" value="OS12G0282400 PROTEIN-RELATED"/>
    <property type="match status" value="1"/>
</dbReference>
<dbReference type="AlphaFoldDB" id="A0A8N4F392"/>
<dbReference type="KEGG" id="egu:105042236"/>
<evidence type="ECO:0000313" key="3">
    <source>
        <dbReference type="Proteomes" id="UP000504607"/>
    </source>
</evidence>